<sequence>MRWIIRGLAALAGLILVVVVIVYAGSEWVIRKGHAVPLAEVAIPRDAAAVAEGARVARIANCRDCHGANGEGKILFEDPLLGRIAPPPLARVAATMTDAELVRAIRHGVHKDGSSLFVMPTAALGHLSDQDVGRIVAWIRTLKPGPTDSQATMSYGPIGRALILAGKLPAAANSASLSQPARPADMGRYVADFACLACHKLHQDGTMEDGTTKVPALAPMVAAYDPARLKKLLRTGIGTRPDHGLMSKVARESFFVLTDPEIDAIQAYLKGEAERAPAQ</sequence>
<evidence type="ECO:0000313" key="8">
    <source>
        <dbReference type="EMBL" id="TGX50266.1"/>
    </source>
</evidence>
<name>A0A4S1X726_9SPHN</name>
<evidence type="ECO:0000256" key="3">
    <source>
        <dbReference type="ARBA" id="ARBA00022723"/>
    </source>
</evidence>
<dbReference type="GO" id="GO:0020037">
    <property type="term" value="F:heme binding"/>
    <property type="evidence" value="ECO:0007669"/>
    <property type="project" value="InterPro"/>
</dbReference>
<dbReference type="Pfam" id="PF13442">
    <property type="entry name" value="Cytochrome_CBB3"/>
    <property type="match status" value="1"/>
</dbReference>
<evidence type="ECO:0000256" key="2">
    <source>
        <dbReference type="ARBA" id="ARBA00022617"/>
    </source>
</evidence>
<dbReference type="PANTHER" id="PTHR37823:SF1">
    <property type="entry name" value="CYTOCHROME C-553-LIKE"/>
    <property type="match status" value="1"/>
</dbReference>
<protein>
    <submittedName>
        <fullName evidence="8">C-type cytochrome</fullName>
    </submittedName>
</protein>
<feature type="domain" description="Cytochrome c" evidence="7">
    <location>
        <begin position="48"/>
        <end position="143"/>
    </location>
</feature>
<keyword evidence="4" id="KW-0249">Electron transport</keyword>
<evidence type="ECO:0000256" key="6">
    <source>
        <dbReference type="PROSITE-ProRule" id="PRU00433"/>
    </source>
</evidence>
<evidence type="ECO:0000256" key="1">
    <source>
        <dbReference type="ARBA" id="ARBA00022448"/>
    </source>
</evidence>
<evidence type="ECO:0000313" key="9">
    <source>
        <dbReference type="Proteomes" id="UP000306147"/>
    </source>
</evidence>
<dbReference type="InterPro" id="IPR036909">
    <property type="entry name" value="Cyt_c-like_dom_sf"/>
</dbReference>
<dbReference type="AlphaFoldDB" id="A0A4S1X726"/>
<dbReference type="RefSeq" id="WP_135965184.1">
    <property type="nucleotide sequence ID" value="NZ_SRXT01000007.1"/>
</dbReference>
<keyword evidence="2 6" id="KW-0349">Heme</keyword>
<dbReference type="Proteomes" id="UP000306147">
    <property type="component" value="Unassembled WGS sequence"/>
</dbReference>
<reference evidence="8 9" key="1">
    <citation type="submission" date="2019-04" db="EMBL/GenBank/DDBJ databases">
        <title>Sphingomonas psychrotolerans sp. nov., isolated from soil in the Tianshan Mountains, Xinjiang, China.</title>
        <authorList>
            <person name="Luo Y."/>
            <person name="Sheng H."/>
        </authorList>
    </citation>
    <scope>NUCLEOTIDE SEQUENCE [LARGE SCALE GENOMIC DNA]</scope>
    <source>
        <strain evidence="8 9">ZFGT-11</strain>
    </source>
</reference>
<dbReference type="PANTHER" id="PTHR37823">
    <property type="entry name" value="CYTOCHROME C-553-LIKE"/>
    <property type="match status" value="1"/>
</dbReference>
<evidence type="ECO:0000256" key="5">
    <source>
        <dbReference type="ARBA" id="ARBA00023004"/>
    </source>
</evidence>
<dbReference type="Pfam" id="PF00034">
    <property type="entry name" value="Cytochrom_C"/>
    <property type="match status" value="1"/>
</dbReference>
<keyword evidence="1" id="KW-0813">Transport</keyword>
<dbReference type="InterPro" id="IPR051811">
    <property type="entry name" value="Cytochrome_c550/c551-like"/>
</dbReference>
<dbReference type="InterPro" id="IPR009056">
    <property type="entry name" value="Cyt_c-like_dom"/>
</dbReference>
<accession>A0A4S1X726</accession>
<gene>
    <name evidence="8" type="ORF">E5A73_17755</name>
</gene>
<dbReference type="GO" id="GO:0046872">
    <property type="term" value="F:metal ion binding"/>
    <property type="evidence" value="ECO:0007669"/>
    <property type="project" value="UniProtKB-KW"/>
</dbReference>
<dbReference type="PROSITE" id="PS51007">
    <property type="entry name" value="CYTC"/>
    <property type="match status" value="2"/>
</dbReference>
<dbReference type="EMBL" id="SRXT01000007">
    <property type="protein sequence ID" value="TGX50266.1"/>
    <property type="molecule type" value="Genomic_DNA"/>
</dbReference>
<dbReference type="Gene3D" id="1.10.760.10">
    <property type="entry name" value="Cytochrome c-like domain"/>
    <property type="match status" value="2"/>
</dbReference>
<keyword evidence="5 6" id="KW-0408">Iron</keyword>
<dbReference type="OrthoDB" id="9773456at2"/>
<evidence type="ECO:0000259" key="7">
    <source>
        <dbReference type="PROSITE" id="PS51007"/>
    </source>
</evidence>
<feature type="domain" description="Cytochrome c" evidence="7">
    <location>
        <begin position="182"/>
        <end position="273"/>
    </location>
</feature>
<proteinExistence type="predicted"/>
<dbReference type="GO" id="GO:0009055">
    <property type="term" value="F:electron transfer activity"/>
    <property type="evidence" value="ECO:0007669"/>
    <property type="project" value="InterPro"/>
</dbReference>
<keyword evidence="3 6" id="KW-0479">Metal-binding</keyword>
<organism evidence="8 9">
    <name type="scientific">Sphingomonas gei</name>
    <dbReference type="NCBI Taxonomy" id="1395960"/>
    <lineage>
        <taxon>Bacteria</taxon>
        <taxon>Pseudomonadati</taxon>
        <taxon>Pseudomonadota</taxon>
        <taxon>Alphaproteobacteria</taxon>
        <taxon>Sphingomonadales</taxon>
        <taxon>Sphingomonadaceae</taxon>
        <taxon>Sphingomonas</taxon>
    </lineage>
</organism>
<keyword evidence="9" id="KW-1185">Reference proteome</keyword>
<comment type="caution">
    <text evidence="8">The sequence shown here is derived from an EMBL/GenBank/DDBJ whole genome shotgun (WGS) entry which is preliminary data.</text>
</comment>
<dbReference type="SUPFAM" id="SSF46626">
    <property type="entry name" value="Cytochrome c"/>
    <property type="match status" value="2"/>
</dbReference>
<evidence type="ECO:0000256" key="4">
    <source>
        <dbReference type="ARBA" id="ARBA00022982"/>
    </source>
</evidence>